<dbReference type="Gene3D" id="1.10.1060.10">
    <property type="entry name" value="Alpha-helical ferredoxin"/>
    <property type="match status" value="1"/>
</dbReference>
<keyword evidence="6" id="KW-0809">Transit peptide</keyword>
<dbReference type="GO" id="GO:0051536">
    <property type="term" value="F:iron-sulfur cluster binding"/>
    <property type="evidence" value="ECO:0007669"/>
    <property type="project" value="UniProtKB-KW"/>
</dbReference>
<dbReference type="InterPro" id="IPR016166">
    <property type="entry name" value="FAD-bd_PCMH"/>
</dbReference>
<dbReference type="Pfam" id="PF02754">
    <property type="entry name" value="CCG"/>
    <property type="match status" value="1"/>
</dbReference>
<evidence type="ECO:0000256" key="3">
    <source>
        <dbReference type="ARBA" id="ARBA00022630"/>
    </source>
</evidence>
<dbReference type="GO" id="GO:0046872">
    <property type="term" value="F:metal ion binding"/>
    <property type="evidence" value="ECO:0007669"/>
    <property type="project" value="UniProtKB-KW"/>
</dbReference>
<dbReference type="SUPFAM" id="SSF46548">
    <property type="entry name" value="alpha-helical ferredoxin"/>
    <property type="match status" value="1"/>
</dbReference>
<evidence type="ECO:0000256" key="7">
    <source>
        <dbReference type="ARBA" id="ARBA00023002"/>
    </source>
</evidence>
<dbReference type="InterPro" id="IPR016164">
    <property type="entry name" value="FAD-linked_Oxase-like_C"/>
</dbReference>
<dbReference type="RefSeq" id="WP_093389775.1">
    <property type="nucleotide sequence ID" value="NZ_FOTW01000022.1"/>
</dbReference>
<proteinExistence type="inferred from homology"/>
<feature type="region of interest" description="Disordered" evidence="11">
    <location>
        <begin position="669"/>
        <end position="700"/>
    </location>
</feature>
<feature type="compositionally biased region" description="Pro residues" evidence="11">
    <location>
        <begin position="679"/>
        <end position="688"/>
    </location>
</feature>
<dbReference type="InterPro" id="IPR017900">
    <property type="entry name" value="4Fe4S_Fe_S_CS"/>
</dbReference>
<gene>
    <name evidence="14" type="ORF">SAMN02982985_04320</name>
</gene>
<feature type="domain" description="FAD-binding PCMH-type" evidence="13">
    <location>
        <begin position="34"/>
        <end position="262"/>
    </location>
</feature>
<evidence type="ECO:0000256" key="5">
    <source>
        <dbReference type="ARBA" id="ARBA00022827"/>
    </source>
</evidence>
<organism evidence="14 15">
    <name type="scientific">Rugamonas rubra</name>
    <dbReference type="NCBI Taxonomy" id="758825"/>
    <lineage>
        <taxon>Bacteria</taxon>
        <taxon>Pseudomonadati</taxon>
        <taxon>Pseudomonadota</taxon>
        <taxon>Betaproteobacteria</taxon>
        <taxon>Burkholderiales</taxon>
        <taxon>Oxalobacteraceae</taxon>
        <taxon>Telluria group</taxon>
        <taxon>Rugamonas</taxon>
    </lineage>
</organism>
<dbReference type="STRING" id="758825.SAMN02982985_04320"/>
<dbReference type="PANTHER" id="PTHR11748:SF111">
    <property type="entry name" value="D-LACTATE DEHYDROGENASE, MITOCHONDRIAL-RELATED"/>
    <property type="match status" value="1"/>
</dbReference>
<comment type="similarity">
    <text evidence="2">Belongs to the FAD-binding oxidoreductase/transferase type 4 family.</text>
</comment>
<dbReference type="InterPro" id="IPR017896">
    <property type="entry name" value="4Fe4S_Fe-S-bd"/>
</dbReference>
<feature type="domain" description="4Fe-4S ferredoxin-type" evidence="12">
    <location>
        <begin position="526"/>
        <end position="557"/>
    </location>
</feature>
<dbReference type="EC" id="1.1.2.4" evidence="10"/>
<dbReference type="Pfam" id="PF02913">
    <property type="entry name" value="FAD-oxidase_C"/>
    <property type="match status" value="1"/>
</dbReference>
<dbReference type="SUPFAM" id="SSF55103">
    <property type="entry name" value="FAD-linked oxidases, C-terminal domain"/>
    <property type="match status" value="1"/>
</dbReference>
<evidence type="ECO:0000256" key="1">
    <source>
        <dbReference type="ARBA" id="ARBA00001974"/>
    </source>
</evidence>
<evidence type="ECO:0000256" key="2">
    <source>
        <dbReference type="ARBA" id="ARBA00008000"/>
    </source>
</evidence>
<evidence type="ECO:0000259" key="12">
    <source>
        <dbReference type="PROSITE" id="PS51379"/>
    </source>
</evidence>
<dbReference type="InterPro" id="IPR016167">
    <property type="entry name" value="FAD-bd_PCMH_sub1"/>
</dbReference>
<dbReference type="Gene3D" id="3.30.70.2740">
    <property type="match status" value="1"/>
</dbReference>
<dbReference type="GO" id="GO:0008720">
    <property type="term" value="F:D-lactate dehydrogenase (NAD+) activity"/>
    <property type="evidence" value="ECO:0007669"/>
    <property type="project" value="TreeGrafter"/>
</dbReference>
<dbReference type="PROSITE" id="PS51387">
    <property type="entry name" value="FAD_PCMH"/>
    <property type="match status" value="1"/>
</dbReference>
<accession>A0A1I4RFZ3</accession>
<dbReference type="GO" id="GO:1903457">
    <property type="term" value="P:lactate catabolic process"/>
    <property type="evidence" value="ECO:0007669"/>
    <property type="project" value="TreeGrafter"/>
</dbReference>
<evidence type="ECO:0000256" key="9">
    <source>
        <dbReference type="ARBA" id="ARBA00023014"/>
    </source>
</evidence>
<dbReference type="Proteomes" id="UP000199470">
    <property type="component" value="Unassembled WGS sequence"/>
</dbReference>
<dbReference type="OrthoDB" id="9811557at2"/>
<dbReference type="InterPro" id="IPR006094">
    <property type="entry name" value="Oxid_FAD_bind_N"/>
</dbReference>
<evidence type="ECO:0000256" key="6">
    <source>
        <dbReference type="ARBA" id="ARBA00022946"/>
    </source>
</evidence>
<dbReference type="Pfam" id="PF01565">
    <property type="entry name" value="FAD_binding_4"/>
    <property type="match status" value="1"/>
</dbReference>
<feature type="domain" description="4Fe-4S ferredoxin-type" evidence="12">
    <location>
        <begin position="579"/>
        <end position="605"/>
    </location>
</feature>
<dbReference type="InterPro" id="IPR036318">
    <property type="entry name" value="FAD-bd_PCMH-like_sf"/>
</dbReference>
<dbReference type="InterPro" id="IPR016169">
    <property type="entry name" value="FAD-bd_PCMH_sub2"/>
</dbReference>
<keyword evidence="3" id="KW-0285">Flavoprotein</keyword>
<evidence type="ECO:0000256" key="4">
    <source>
        <dbReference type="ARBA" id="ARBA00022723"/>
    </source>
</evidence>
<dbReference type="Pfam" id="PF13183">
    <property type="entry name" value="Fer4_8"/>
    <property type="match status" value="1"/>
</dbReference>
<dbReference type="PROSITE" id="PS00198">
    <property type="entry name" value="4FE4S_FER_1"/>
    <property type="match status" value="2"/>
</dbReference>
<name>A0A1I4RFZ3_9BURK</name>
<dbReference type="EMBL" id="FOTW01000022">
    <property type="protein sequence ID" value="SFM51184.1"/>
    <property type="molecule type" value="Genomic_DNA"/>
</dbReference>
<keyword evidence="7" id="KW-0560">Oxidoreductase</keyword>
<evidence type="ECO:0000256" key="11">
    <source>
        <dbReference type="SAM" id="MobiDB-lite"/>
    </source>
</evidence>
<dbReference type="InterPro" id="IPR016171">
    <property type="entry name" value="Vanillyl_alc_oxidase_C-sub2"/>
</dbReference>
<dbReference type="GO" id="GO:0071949">
    <property type="term" value="F:FAD binding"/>
    <property type="evidence" value="ECO:0007669"/>
    <property type="project" value="InterPro"/>
</dbReference>
<evidence type="ECO:0000313" key="14">
    <source>
        <dbReference type="EMBL" id="SFM51184.1"/>
    </source>
</evidence>
<dbReference type="FunFam" id="1.10.45.10:FF:000001">
    <property type="entry name" value="D-lactate dehydrogenase mitochondrial"/>
    <property type="match status" value="1"/>
</dbReference>
<dbReference type="SUPFAM" id="SSF56176">
    <property type="entry name" value="FAD-binding/transporter-associated domain-like"/>
    <property type="match status" value="1"/>
</dbReference>
<dbReference type="InterPro" id="IPR004017">
    <property type="entry name" value="Cys_rich_dom"/>
</dbReference>
<keyword evidence="15" id="KW-1185">Reference proteome</keyword>
<dbReference type="Gene3D" id="1.10.45.10">
    <property type="entry name" value="Vanillyl-alcohol Oxidase, Chain A, domain 4"/>
    <property type="match status" value="1"/>
</dbReference>
<sequence length="943" mass="99834">MKALIAAIASILPAKQVVTDPLRRLAYGTDASFYRMTPAVVAVVESEQQVQALLELAREHRQPVTFRAAGTSLSGQAVTDSVLALIGDGFANCDVAPHGATVRCGPGMVGAAVNARLAPFGRKIGPDPASINTCKIGGIAANNASGMCCGTAQNSYQTLAGMRVVLADGTLLDTEDAASVASFRLSHSALLAELAALADATRADPALAARIAHKYKIKNTTGYSLNALLDYRDPVDILAHLMIGSEGTLGFISQITYNTVVEDPHKASALVFFADIDAACQAVIRLKPQPVAAVELLDRAALRSVQETPGLPAVMRTLGPDAAALLIEVRADTAAGLQQRIALALGAMAEIATLEPAAFSTDADTCAMYWKVRKGTFPSVGAVRAAGTTVIIEDVAFPIESLAAATLDLQAMLLRHGYNEAIIFGHALEGNLHFVFTQDFASDEQVQRYARLMDEVCLLVVDKYDGSLKAEHGTGRNMAPFVEKEWGKDATELMRRIKRAFDPLNLLNPGVILNDDPQAHLRHLKPMPAAEPGIDRCIECGFCEPMCPSHQLTLSPRQRIASWREMSARALAGLDDEGMRDAFDYQGIDTCAGCSLCATACPVGIDTGGLIRLLRGRAQGPVARQLGSWSADHPAAVAGLSRAALKVGHVAAGVLGETVLSRLSGGAWKRGMPRAGTTPPLPPLPQLPQPQSQQPLRQAAGGGDPVVYFPACGGRIFGANQGGEPGLAEVIMTLLARAGYAVRLPERVDTLCCGQMLSSKGMDEDANRMSDAVCAALLKAADDGNGGYYPVIMDASSCSARMHAQLAGRLRLLDFHEFAHDALLPRLRITRSAEPIALHINCSVRGAQADGKLRRLVAACTEQMIEPDGVLCCGFGGDRGFVVPELNAHALRKVHAALPTSCCQGVSTNRTCEIGLTAETGRNYRSVAYLLEECSRGDGGERC</sequence>
<dbReference type="PROSITE" id="PS51379">
    <property type="entry name" value="4FE4S_FER_2"/>
    <property type="match status" value="2"/>
</dbReference>
<dbReference type="Gene3D" id="3.30.465.10">
    <property type="match status" value="1"/>
</dbReference>
<evidence type="ECO:0000256" key="10">
    <source>
        <dbReference type="ARBA" id="ARBA00038897"/>
    </source>
</evidence>
<evidence type="ECO:0000256" key="8">
    <source>
        <dbReference type="ARBA" id="ARBA00023004"/>
    </source>
</evidence>
<keyword evidence="5" id="KW-0274">FAD</keyword>
<keyword evidence="4" id="KW-0479">Metal-binding</keyword>
<evidence type="ECO:0000259" key="13">
    <source>
        <dbReference type="PROSITE" id="PS51387"/>
    </source>
</evidence>
<comment type="cofactor">
    <cofactor evidence="1">
        <name>FAD</name>
        <dbReference type="ChEBI" id="CHEBI:57692"/>
    </cofactor>
</comment>
<dbReference type="InterPro" id="IPR004113">
    <property type="entry name" value="FAD-bd_oxidored_4_C"/>
</dbReference>
<evidence type="ECO:0000313" key="15">
    <source>
        <dbReference type="Proteomes" id="UP000199470"/>
    </source>
</evidence>
<dbReference type="PANTHER" id="PTHR11748">
    <property type="entry name" value="D-LACTATE DEHYDROGENASE"/>
    <property type="match status" value="1"/>
</dbReference>
<reference evidence="14 15" key="1">
    <citation type="submission" date="2016-10" db="EMBL/GenBank/DDBJ databases">
        <authorList>
            <person name="de Groot N.N."/>
        </authorList>
    </citation>
    <scope>NUCLEOTIDE SEQUENCE [LARGE SCALE GENOMIC DNA]</scope>
    <source>
        <strain evidence="14 15">ATCC 43154</strain>
    </source>
</reference>
<keyword evidence="8" id="KW-0408">Iron</keyword>
<keyword evidence="9" id="KW-0411">Iron-sulfur</keyword>
<dbReference type="Gene3D" id="3.30.43.10">
    <property type="entry name" value="Uridine Diphospho-n-acetylenolpyruvylglucosamine Reductase, domain 2"/>
    <property type="match status" value="1"/>
</dbReference>
<dbReference type="AlphaFoldDB" id="A0A1I4RFZ3"/>
<dbReference type="GO" id="GO:0004458">
    <property type="term" value="F:D-lactate dehydrogenase (cytochrome) activity"/>
    <property type="evidence" value="ECO:0007669"/>
    <property type="project" value="UniProtKB-EC"/>
</dbReference>
<protein>
    <recommendedName>
        <fullName evidence="10">D-lactate dehydrogenase (cytochrome)</fullName>
        <ecNumber evidence="10">1.1.2.4</ecNumber>
    </recommendedName>
</protein>
<dbReference type="InterPro" id="IPR009051">
    <property type="entry name" value="Helical_ferredxn"/>
</dbReference>